<evidence type="ECO:0000256" key="2">
    <source>
        <dbReference type="ARBA" id="ARBA00023043"/>
    </source>
</evidence>
<dbReference type="Pfam" id="PF12796">
    <property type="entry name" value="Ank_2"/>
    <property type="match status" value="1"/>
</dbReference>
<gene>
    <name evidence="3" type="ORF">LCMAC101_06780</name>
</gene>
<organism evidence="3">
    <name type="scientific">Marseillevirus LCMAC101</name>
    <dbReference type="NCBI Taxonomy" id="2506602"/>
    <lineage>
        <taxon>Viruses</taxon>
        <taxon>Varidnaviria</taxon>
        <taxon>Bamfordvirae</taxon>
        <taxon>Nucleocytoviricota</taxon>
        <taxon>Megaviricetes</taxon>
        <taxon>Pimascovirales</taxon>
        <taxon>Pimascovirales incertae sedis</taxon>
        <taxon>Marseilleviridae</taxon>
    </lineage>
</organism>
<evidence type="ECO:0000313" key="3">
    <source>
        <dbReference type="EMBL" id="QBK86083.1"/>
    </source>
</evidence>
<dbReference type="PANTHER" id="PTHR24198:SF165">
    <property type="entry name" value="ANKYRIN REPEAT-CONTAINING PROTEIN-RELATED"/>
    <property type="match status" value="1"/>
</dbReference>
<dbReference type="PROSITE" id="PS50297">
    <property type="entry name" value="ANK_REP_REGION"/>
    <property type="match status" value="1"/>
</dbReference>
<protein>
    <submittedName>
        <fullName evidence="3">Ankyrin repeat protein</fullName>
    </submittedName>
</protein>
<dbReference type="SUPFAM" id="SSF48403">
    <property type="entry name" value="Ankyrin repeat"/>
    <property type="match status" value="1"/>
</dbReference>
<dbReference type="EMBL" id="MK500329">
    <property type="protein sequence ID" value="QBK86083.1"/>
    <property type="molecule type" value="Genomic_DNA"/>
</dbReference>
<evidence type="ECO:0000256" key="1">
    <source>
        <dbReference type="ARBA" id="ARBA00022737"/>
    </source>
</evidence>
<dbReference type="Gene3D" id="1.25.40.20">
    <property type="entry name" value="Ankyrin repeat-containing domain"/>
    <property type="match status" value="1"/>
</dbReference>
<keyword evidence="2" id="KW-0040">ANK repeat</keyword>
<dbReference type="InterPro" id="IPR036770">
    <property type="entry name" value="Ankyrin_rpt-contain_sf"/>
</dbReference>
<keyword evidence="1" id="KW-0677">Repeat</keyword>
<sequence>MSNLTKNDELLLEAAQIGQVDDVIYFLEKGTNINIITPNDETPLFCACENRWDCVVTILLEYKADIEVVTCSGRTALSIALRNNDWGIITQLVDAGADTDYIDLDRYLFSSTEKELLERIFKRT</sequence>
<dbReference type="SMART" id="SM00248">
    <property type="entry name" value="ANK"/>
    <property type="match status" value="3"/>
</dbReference>
<dbReference type="PROSITE" id="PS50088">
    <property type="entry name" value="ANK_REPEAT"/>
    <property type="match status" value="1"/>
</dbReference>
<dbReference type="PANTHER" id="PTHR24198">
    <property type="entry name" value="ANKYRIN REPEAT AND PROTEIN KINASE DOMAIN-CONTAINING PROTEIN"/>
    <property type="match status" value="1"/>
</dbReference>
<dbReference type="InterPro" id="IPR002110">
    <property type="entry name" value="Ankyrin_rpt"/>
</dbReference>
<reference evidence="3" key="1">
    <citation type="journal article" date="2019" name="MBio">
        <title>Virus Genomes from Deep Sea Sediments Expand the Ocean Megavirome and Support Independent Origins of Viral Gigantism.</title>
        <authorList>
            <person name="Backstrom D."/>
            <person name="Yutin N."/>
            <person name="Jorgensen S.L."/>
            <person name="Dharamshi J."/>
            <person name="Homa F."/>
            <person name="Zaremba-Niedwiedzka K."/>
            <person name="Spang A."/>
            <person name="Wolf Y.I."/>
            <person name="Koonin E.V."/>
            <person name="Ettema T.J."/>
        </authorList>
    </citation>
    <scope>NUCLEOTIDE SEQUENCE</scope>
</reference>
<proteinExistence type="predicted"/>
<accession>A0A481YS43</accession>
<name>A0A481YS43_9VIRU</name>